<organism evidence="1 2">
    <name type="scientific">Sorghum bicolor</name>
    <name type="common">Sorghum</name>
    <name type="synonym">Sorghum vulgare</name>
    <dbReference type="NCBI Taxonomy" id="4558"/>
    <lineage>
        <taxon>Eukaryota</taxon>
        <taxon>Viridiplantae</taxon>
        <taxon>Streptophyta</taxon>
        <taxon>Embryophyta</taxon>
        <taxon>Tracheophyta</taxon>
        <taxon>Spermatophyta</taxon>
        <taxon>Magnoliopsida</taxon>
        <taxon>Liliopsida</taxon>
        <taxon>Poales</taxon>
        <taxon>Poaceae</taxon>
        <taxon>PACMAD clade</taxon>
        <taxon>Panicoideae</taxon>
        <taxon>Andropogonodae</taxon>
        <taxon>Andropogoneae</taxon>
        <taxon>Sorghinae</taxon>
        <taxon>Sorghum</taxon>
    </lineage>
</organism>
<dbReference type="AlphaFoldDB" id="A0A921QP42"/>
<accession>A0A921QP42</accession>
<dbReference type="Proteomes" id="UP000807115">
    <property type="component" value="Chromosome 6"/>
</dbReference>
<comment type="caution">
    <text evidence="1">The sequence shown here is derived from an EMBL/GenBank/DDBJ whole genome shotgun (WGS) entry which is preliminary data.</text>
</comment>
<reference evidence="1" key="1">
    <citation type="journal article" date="2019" name="BMC Genomics">
        <title>A new reference genome for Sorghum bicolor reveals high levels of sequence similarity between sweet and grain genotypes: implications for the genetics of sugar metabolism.</title>
        <authorList>
            <person name="Cooper E.A."/>
            <person name="Brenton Z.W."/>
            <person name="Flinn B.S."/>
            <person name="Jenkins J."/>
            <person name="Shu S."/>
            <person name="Flowers D."/>
            <person name="Luo F."/>
            <person name="Wang Y."/>
            <person name="Xia P."/>
            <person name="Barry K."/>
            <person name="Daum C."/>
            <person name="Lipzen A."/>
            <person name="Yoshinaga Y."/>
            <person name="Schmutz J."/>
            <person name="Saski C."/>
            <person name="Vermerris W."/>
            <person name="Kresovich S."/>
        </authorList>
    </citation>
    <scope>NUCLEOTIDE SEQUENCE</scope>
</reference>
<proteinExistence type="predicted"/>
<gene>
    <name evidence="1" type="ORF">BDA96_06G048500</name>
</gene>
<protein>
    <submittedName>
        <fullName evidence="1">Uncharacterized protein</fullName>
    </submittedName>
</protein>
<dbReference type="EMBL" id="CM027685">
    <property type="protein sequence ID" value="KAG0525348.1"/>
    <property type="molecule type" value="Genomic_DNA"/>
</dbReference>
<reference evidence="1" key="2">
    <citation type="submission" date="2020-10" db="EMBL/GenBank/DDBJ databases">
        <authorList>
            <person name="Cooper E.A."/>
            <person name="Brenton Z.W."/>
            <person name="Flinn B.S."/>
            <person name="Jenkins J."/>
            <person name="Shu S."/>
            <person name="Flowers D."/>
            <person name="Luo F."/>
            <person name="Wang Y."/>
            <person name="Xia P."/>
            <person name="Barry K."/>
            <person name="Daum C."/>
            <person name="Lipzen A."/>
            <person name="Yoshinaga Y."/>
            <person name="Schmutz J."/>
            <person name="Saski C."/>
            <person name="Vermerris W."/>
            <person name="Kresovich S."/>
        </authorList>
    </citation>
    <scope>NUCLEOTIDE SEQUENCE</scope>
</reference>
<sequence>MAWKNPLDNIVKKPEHSQDVSLLVLWAKNVAFIQIRFWNSWSSGAQKLLGKYHRPPFRSTGRLHFFSMVVRLEIHRSFDLLVKTLRWLTRQVCSMLYFVLAESKTN</sequence>
<evidence type="ECO:0000313" key="2">
    <source>
        <dbReference type="Proteomes" id="UP000807115"/>
    </source>
</evidence>
<evidence type="ECO:0000313" key="1">
    <source>
        <dbReference type="EMBL" id="KAG0525348.1"/>
    </source>
</evidence>
<name>A0A921QP42_SORBI</name>